<feature type="compositionally biased region" description="Basic and acidic residues" evidence="1">
    <location>
        <begin position="1"/>
        <end position="13"/>
    </location>
</feature>
<feature type="compositionally biased region" description="Basic and acidic residues" evidence="1">
    <location>
        <begin position="20"/>
        <end position="51"/>
    </location>
</feature>
<dbReference type="RefSeq" id="WP_129472544.1">
    <property type="nucleotide sequence ID" value="NZ_SAWZ01000013.1"/>
</dbReference>
<protein>
    <submittedName>
        <fullName evidence="2">Uncharacterized protein</fullName>
    </submittedName>
</protein>
<comment type="caution">
    <text evidence="2">The sequence shown here is derived from an EMBL/GenBank/DDBJ whole genome shotgun (WGS) entry which is preliminary data.</text>
</comment>
<dbReference type="EMBL" id="SAWZ01000013">
    <property type="protein sequence ID" value="RXQ99917.1"/>
    <property type="molecule type" value="Genomic_DNA"/>
</dbReference>
<dbReference type="AlphaFoldDB" id="A0A4V1N0P3"/>
<name>A0A4V1N0P3_9GAMM</name>
<sequence>MNKPDELEKHDARQSAYRGQGKDAQEDGHGRHDPSAADERDAAPDAAREGDAPAGQDPSRDDASTQPNFGQSGSYGQAGDIAEHTARRDD</sequence>
<feature type="compositionally biased region" description="Basic and acidic residues" evidence="1">
    <location>
        <begin position="81"/>
        <end position="90"/>
    </location>
</feature>
<evidence type="ECO:0000256" key="1">
    <source>
        <dbReference type="SAM" id="MobiDB-lite"/>
    </source>
</evidence>
<gene>
    <name evidence="2" type="ORF">EPA99_17485</name>
</gene>
<dbReference type="Proteomes" id="UP000289784">
    <property type="component" value="Unassembled WGS sequence"/>
</dbReference>
<dbReference type="OrthoDB" id="6006891at2"/>
<organism evidence="2 3">
    <name type="scientific">Pseudoxanthomonas composti</name>
    <dbReference type="NCBI Taxonomy" id="2137479"/>
    <lineage>
        <taxon>Bacteria</taxon>
        <taxon>Pseudomonadati</taxon>
        <taxon>Pseudomonadota</taxon>
        <taxon>Gammaproteobacteria</taxon>
        <taxon>Lysobacterales</taxon>
        <taxon>Lysobacteraceae</taxon>
        <taxon>Pseudoxanthomonas</taxon>
    </lineage>
</organism>
<accession>A0A4V1N0P3</accession>
<keyword evidence="3" id="KW-1185">Reference proteome</keyword>
<feature type="compositionally biased region" description="Polar residues" evidence="1">
    <location>
        <begin position="64"/>
        <end position="75"/>
    </location>
</feature>
<feature type="region of interest" description="Disordered" evidence="1">
    <location>
        <begin position="1"/>
        <end position="90"/>
    </location>
</feature>
<reference evidence="2 3" key="1">
    <citation type="submission" date="2019-01" db="EMBL/GenBank/DDBJ databases">
        <title>Pseudoxanthomonas composti sp. nov., isolated from compost.</title>
        <authorList>
            <person name="Yang G."/>
        </authorList>
    </citation>
    <scope>NUCLEOTIDE SEQUENCE [LARGE SCALE GENOMIC DNA]</scope>
    <source>
        <strain evidence="2 3">GSS15</strain>
    </source>
</reference>
<proteinExistence type="predicted"/>
<evidence type="ECO:0000313" key="3">
    <source>
        <dbReference type="Proteomes" id="UP000289784"/>
    </source>
</evidence>
<evidence type="ECO:0000313" key="2">
    <source>
        <dbReference type="EMBL" id="RXQ99917.1"/>
    </source>
</evidence>